<proteinExistence type="predicted"/>
<dbReference type="Proteomes" id="UP000207598">
    <property type="component" value="Unassembled WGS sequence"/>
</dbReference>
<evidence type="ECO:0000313" key="3">
    <source>
        <dbReference type="Proteomes" id="UP000207598"/>
    </source>
</evidence>
<organism evidence="2 3">
    <name type="scientific">Maliponia aquimaris</name>
    <dbReference type="NCBI Taxonomy" id="1673631"/>
    <lineage>
        <taxon>Bacteria</taxon>
        <taxon>Pseudomonadati</taxon>
        <taxon>Pseudomonadota</taxon>
        <taxon>Alphaproteobacteria</taxon>
        <taxon>Rhodobacterales</taxon>
        <taxon>Paracoccaceae</taxon>
        <taxon>Maliponia</taxon>
    </lineage>
</organism>
<gene>
    <name evidence="2" type="ORF">MAA8898_00943</name>
</gene>
<feature type="transmembrane region" description="Helical" evidence="1">
    <location>
        <begin position="39"/>
        <end position="60"/>
    </location>
</feature>
<evidence type="ECO:0000313" key="2">
    <source>
        <dbReference type="EMBL" id="SMX36643.1"/>
    </source>
</evidence>
<sequence>MSGARIPIRLKKRIGGTGILAVLALPGLAGAFWGGAVGILISVVFVAIIVAVAYVVQMAFASGGMSDRNTSWLVGVAIVAGVVFSGIAMLGAALGAVFGPEARIWP</sequence>
<protein>
    <submittedName>
        <fullName evidence="2">Uncharacterized protein</fullName>
    </submittedName>
</protein>
<accession>A0A238K1J2</accession>
<keyword evidence="1" id="KW-0812">Transmembrane</keyword>
<keyword evidence="1" id="KW-1133">Transmembrane helix</keyword>
<evidence type="ECO:0000256" key="1">
    <source>
        <dbReference type="SAM" id="Phobius"/>
    </source>
</evidence>
<keyword evidence="3" id="KW-1185">Reference proteome</keyword>
<feature type="transmembrane region" description="Helical" evidence="1">
    <location>
        <begin position="72"/>
        <end position="98"/>
    </location>
</feature>
<dbReference type="AlphaFoldDB" id="A0A238K1J2"/>
<keyword evidence="1" id="KW-0472">Membrane</keyword>
<reference evidence="2 3" key="1">
    <citation type="submission" date="2017-05" db="EMBL/GenBank/DDBJ databases">
        <authorList>
            <person name="Song R."/>
            <person name="Chenine A.L."/>
            <person name="Ruprecht R.M."/>
        </authorList>
    </citation>
    <scope>NUCLEOTIDE SEQUENCE [LARGE SCALE GENOMIC DNA]</scope>
    <source>
        <strain evidence="2 3">CECT 8898</strain>
    </source>
</reference>
<name>A0A238K1J2_9RHOB</name>
<dbReference type="RefSeq" id="WP_094019800.1">
    <property type="nucleotide sequence ID" value="NZ_FXYF01000002.1"/>
</dbReference>
<dbReference type="EMBL" id="FXYF01000002">
    <property type="protein sequence ID" value="SMX36643.1"/>
    <property type="molecule type" value="Genomic_DNA"/>
</dbReference>